<feature type="non-terminal residue" evidence="2">
    <location>
        <position position="29"/>
    </location>
</feature>
<protein>
    <submittedName>
        <fullName evidence="2">Uncharacterized protein</fullName>
    </submittedName>
</protein>
<dbReference type="EMBL" id="CADCTF010000106">
    <property type="protein sequence ID" value="CAA9250439.1"/>
    <property type="molecule type" value="Genomic_DNA"/>
</dbReference>
<dbReference type="AlphaFoldDB" id="A0A6J4IGT7"/>
<organism evidence="2">
    <name type="scientific">uncultured Acidimicrobiales bacterium</name>
    <dbReference type="NCBI Taxonomy" id="310071"/>
    <lineage>
        <taxon>Bacteria</taxon>
        <taxon>Bacillati</taxon>
        <taxon>Actinomycetota</taxon>
        <taxon>Acidimicrobiia</taxon>
        <taxon>Acidimicrobiales</taxon>
        <taxon>environmental samples</taxon>
    </lineage>
</organism>
<gene>
    <name evidence="2" type="ORF">AVDCRST_MAG50-2211</name>
</gene>
<reference evidence="2" key="1">
    <citation type="submission" date="2020-02" db="EMBL/GenBank/DDBJ databases">
        <authorList>
            <person name="Meier V. D."/>
        </authorList>
    </citation>
    <scope>NUCLEOTIDE SEQUENCE</scope>
    <source>
        <strain evidence="2">AVDCRST_MAG50</strain>
    </source>
</reference>
<proteinExistence type="predicted"/>
<evidence type="ECO:0000256" key="1">
    <source>
        <dbReference type="SAM" id="MobiDB-lite"/>
    </source>
</evidence>
<evidence type="ECO:0000313" key="2">
    <source>
        <dbReference type="EMBL" id="CAA9250439.1"/>
    </source>
</evidence>
<feature type="compositionally biased region" description="Low complexity" evidence="1">
    <location>
        <begin position="1"/>
        <end position="22"/>
    </location>
</feature>
<feature type="non-terminal residue" evidence="2">
    <location>
        <position position="1"/>
    </location>
</feature>
<name>A0A6J4IGT7_9ACTN</name>
<accession>A0A6J4IGT7</accession>
<sequence>CASSASGSPTSGATRQPSWSRPPASPPSS</sequence>
<feature type="region of interest" description="Disordered" evidence="1">
    <location>
        <begin position="1"/>
        <end position="29"/>
    </location>
</feature>